<evidence type="ECO:0000259" key="2">
    <source>
        <dbReference type="PROSITE" id="PS50801"/>
    </source>
</evidence>
<dbReference type="Gene3D" id="3.30.750.24">
    <property type="entry name" value="STAS domain"/>
    <property type="match status" value="1"/>
</dbReference>
<organism evidence="3 4">
    <name type="scientific">Stutzerimonas nosocomialis</name>
    <dbReference type="NCBI Taxonomy" id="1056496"/>
    <lineage>
        <taxon>Bacteria</taxon>
        <taxon>Pseudomonadati</taxon>
        <taxon>Pseudomonadota</taxon>
        <taxon>Gammaproteobacteria</taxon>
        <taxon>Pseudomonadales</taxon>
        <taxon>Pseudomonadaceae</taxon>
        <taxon>Stutzerimonas</taxon>
    </lineage>
</organism>
<keyword evidence="1" id="KW-0597">Phosphoprotein</keyword>
<feature type="domain" description="STAS" evidence="2">
    <location>
        <begin position="155"/>
        <end position="266"/>
    </location>
</feature>
<dbReference type="EMBL" id="QLAG01000027">
    <property type="protein sequence ID" value="TLX62088.1"/>
    <property type="molecule type" value="Genomic_DNA"/>
</dbReference>
<gene>
    <name evidence="3" type="ORF">DN820_17915</name>
</gene>
<evidence type="ECO:0000313" key="3">
    <source>
        <dbReference type="EMBL" id="TLX62088.1"/>
    </source>
</evidence>
<keyword evidence="4" id="KW-1185">Reference proteome</keyword>
<dbReference type="InterPro" id="IPR025751">
    <property type="entry name" value="RsbRD_N_dom"/>
</dbReference>
<dbReference type="Proteomes" id="UP000306753">
    <property type="component" value="Unassembled WGS sequence"/>
</dbReference>
<dbReference type="Pfam" id="PF14361">
    <property type="entry name" value="RsbRD_N"/>
    <property type="match status" value="1"/>
</dbReference>
<reference evidence="3 4" key="1">
    <citation type="journal article" date="2017" name="Eur. J. Clin. Microbiol. Infect. Dis.">
        <title>Uncommonly isolated clinical Pseudomonas: identification and phylogenetic assignation.</title>
        <authorList>
            <person name="Mulet M."/>
            <person name="Gomila M."/>
            <person name="Ramirez A."/>
            <person name="Cardew S."/>
            <person name="Moore E.R."/>
            <person name="Lalucat J."/>
            <person name="Garcia-Valdes E."/>
        </authorList>
    </citation>
    <scope>NUCLEOTIDE SEQUENCE [LARGE SCALE GENOMIC DNA]</scope>
    <source>
        <strain evidence="3 4">SD129</strain>
    </source>
</reference>
<proteinExistence type="predicted"/>
<dbReference type="PANTHER" id="PTHR33745">
    <property type="entry name" value="RSBT ANTAGONIST PROTEIN RSBS-RELATED"/>
    <property type="match status" value="1"/>
</dbReference>
<dbReference type="InterPro" id="IPR036513">
    <property type="entry name" value="STAS_dom_sf"/>
</dbReference>
<dbReference type="CDD" id="cd07041">
    <property type="entry name" value="STAS_RsbR_RsbS_like"/>
    <property type="match status" value="1"/>
</dbReference>
<evidence type="ECO:0000313" key="4">
    <source>
        <dbReference type="Proteomes" id="UP000306753"/>
    </source>
</evidence>
<dbReference type="PROSITE" id="PS50801">
    <property type="entry name" value="STAS"/>
    <property type="match status" value="1"/>
</dbReference>
<evidence type="ECO:0000256" key="1">
    <source>
        <dbReference type="ARBA" id="ARBA00022553"/>
    </source>
</evidence>
<dbReference type="AlphaFoldDB" id="A0A5R9QB14"/>
<name>A0A5R9QB14_9GAMM</name>
<dbReference type="PANTHER" id="PTHR33745:SF3">
    <property type="entry name" value="RSBT CO-ANTAGONIST PROTEIN RSBRC"/>
    <property type="match status" value="1"/>
</dbReference>
<dbReference type="RefSeq" id="WP_138408993.1">
    <property type="nucleotide sequence ID" value="NZ_QLAE01000021.1"/>
</dbReference>
<dbReference type="OrthoDB" id="9800154at2"/>
<dbReference type="SUPFAM" id="SSF52091">
    <property type="entry name" value="SpoIIaa-like"/>
    <property type="match status" value="1"/>
</dbReference>
<dbReference type="InterPro" id="IPR051932">
    <property type="entry name" value="Bact_StressResp_Reg"/>
</dbReference>
<protein>
    <submittedName>
        <fullName evidence="3">Anti-anti-sigma factor</fullName>
    </submittedName>
</protein>
<dbReference type="InterPro" id="IPR002645">
    <property type="entry name" value="STAS_dom"/>
</dbReference>
<sequence>MSSTALAELLKQHETDLLDAWISAQRAAGIRTDLIDEASVVANSRELLKALTLGAAEGVEDFGDAHWSPLKNLLDRLSRSQSRQGFTPTETATFVMSLKEPLFALIQRLGGGEQVKLIWSASQLIDKIGLYSMDSFVAGREAVIREQQESMLELSTPVVELWKGVLAIPLIGSLDSNRTQIVMEALLQKIVETESDIAIIDITGVPTVDTMVAQHLLKTVTAAKLMGAKCIISGIRPQIAATIVHLGVELGDVMTKSSLADAFRMALKELDVRLVASSPR</sequence>
<accession>A0A5R9QB14</accession>
<dbReference type="Pfam" id="PF01740">
    <property type="entry name" value="STAS"/>
    <property type="match status" value="1"/>
</dbReference>
<comment type="caution">
    <text evidence="3">The sequence shown here is derived from an EMBL/GenBank/DDBJ whole genome shotgun (WGS) entry which is preliminary data.</text>
</comment>